<evidence type="ECO:0000313" key="3">
    <source>
        <dbReference type="WBParaSite" id="PTRK_0000056400.1"/>
    </source>
</evidence>
<reference evidence="3" key="1">
    <citation type="submission" date="2017-02" db="UniProtKB">
        <authorList>
            <consortium name="WormBaseParasite"/>
        </authorList>
    </citation>
    <scope>IDENTIFICATION</scope>
</reference>
<proteinExistence type="predicted"/>
<accession>A0A0N4Z1E6</accession>
<dbReference type="Proteomes" id="UP000038045">
    <property type="component" value="Unplaced"/>
</dbReference>
<feature type="region of interest" description="Disordered" evidence="1">
    <location>
        <begin position="246"/>
        <end position="267"/>
    </location>
</feature>
<evidence type="ECO:0000256" key="1">
    <source>
        <dbReference type="SAM" id="MobiDB-lite"/>
    </source>
</evidence>
<keyword evidence="2" id="KW-1185">Reference proteome</keyword>
<protein>
    <submittedName>
        <fullName evidence="3">LigA</fullName>
    </submittedName>
</protein>
<evidence type="ECO:0000313" key="2">
    <source>
        <dbReference type="Proteomes" id="UP000038045"/>
    </source>
</evidence>
<name>A0A0N4Z1E6_PARTI</name>
<sequence length="429" mass="46566">MQPPKKDSAAILGEGQNRRGIARRCPDQQEDPRPSRRPCRINGRLQIRFRADHTVVGALDYEAGAHSEFARLRTRRHGGENDALSAVGDGITLTQGRSDRRHRHALDRLADSRAILARLLSARILAAVQFRLRRAGARTDIQRLTLAVTQDFQPQRIARPCAGHATGQFGRAVDRITVHADDHVADLHPATFARGAGRHLGDIGALGVFAQPQSGRRILGQGLDLHAQIAALHAFAAHQLVSDRLGRGRGNGEADADRAARRREDRRVHADHAAIDVEGRSARVAPVDGGVDLQIFVVAGRIDVARLGRNDTGCRRAAKTERVADRQNPVADARRGGFFKADEREGVALDLDDRQISAFVATDQARLQLAPVAQLDLDLLGVLDDVVVGHDEAVGRDQEARTGAERRGRVVVLALARTAAARRAGDGHS</sequence>
<organism evidence="2 3">
    <name type="scientific">Parastrongyloides trichosuri</name>
    <name type="common">Possum-specific nematode worm</name>
    <dbReference type="NCBI Taxonomy" id="131310"/>
    <lineage>
        <taxon>Eukaryota</taxon>
        <taxon>Metazoa</taxon>
        <taxon>Ecdysozoa</taxon>
        <taxon>Nematoda</taxon>
        <taxon>Chromadorea</taxon>
        <taxon>Rhabditida</taxon>
        <taxon>Tylenchina</taxon>
        <taxon>Panagrolaimomorpha</taxon>
        <taxon>Strongyloidoidea</taxon>
        <taxon>Strongyloididae</taxon>
        <taxon>Parastrongyloides</taxon>
    </lineage>
</organism>
<feature type="compositionally biased region" description="Basic and acidic residues" evidence="1">
    <location>
        <begin position="24"/>
        <end position="34"/>
    </location>
</feature>
<feature type="region of interest" description="Disordered" evidence="1">
    <location>
        <begin position="1"/>
        <end position="39"/>
    </location>
</feature>
<dbReference type="WBParaSite" id="PTRK_0000056400.1">
    <property type="protein sequence ID" value="PTRK_0000056400.1"/>
    <property type="gene ID" value="PTRK_0000056400"/>
</dbReference>
<dbReference type="AlphaFoldDB" id="A0A0N4Z1E6"/>